<dbReference type="Proteomes" id="UP001596328">
    <property type="component" value="Unassembled WGS sequence"/>
</dbReference>
<keyword evidence="1" id="KW-0472">Membrane</keyword>
<keyword evidence="3" id="KW-1185">Reference proteome</keyword>
<dbReference type="GO" id="GO:0005886">
    <property type="term" value="C:plasma membrane"/>
    <property type="evidence" value="ECO:0007669"/>
    <property type="project" value="UniProtKB-SubCell"/>
</dbReference>
<dbReference type="PANTHER" id="PTHR43471:SF1">
    <property type="entry name" value="ABC TRANSPORTER PERMEASE PROTEIN NOSY-RELATED"/>
    <property type="match status" value="1"/>
</dbReference>
<feature type="transmembrane region" description="Helical" evidence="1">
    <location>
        <begin position="164"/>
        <end position="192"/>
    </location>
</feature>
<sequence length="296" mass="30594">MTRDEPAEADGGMVTTHASILERMASTGGGTIEQIATLARLEYRLSIRNRWAFALTALFGLLTGLIVGFGGSGPGPVRIDAVIVSLASLATYLIPLAALVYGYDSIVGANEDGWLDIVFALPVPRSRVVLGTYLGRAVTLTGATAIGFCLGGVVLFIRAAAVTWSLYATVLLGAVALALAFLAVSVLVSTIAAEKTHALGLALLVWVWFVFGHDLVALGLVTGIELPTSVLSGLVLANPVDIFRVLVLSGIDATGGGMAAVAANTDLSPAILALAALAWVIIPVAIAARRVRHRSL</sequence>
<feature type="transmembrane region" description="Helical" evidence="1">
    <location>
        <begin position="269"/>
        <end position="288"/>
    </location>
</feature>
<dbReference type="PANTHER" id="PTHR43471">
    <property type="entry name" value="ABC TRANSPORTER PERMEASE"/>
    <property type="match status" value="1"/>
</dbReference>
<evidence type="ECO:0000313" key="2">
    <source>
        <dbReference type="EMBL" id="MFC6723067.1"/>
    </source>
</evidence>
<feature type="transmembrane region" description="Helical" evidence="1">
    <location>
        <begin position="133"/>
        <end position="157"/>
    </location>
</feature>
<dbReference type="AlphaFoldDB" id="A0ABD5RWE7"/>
<comment type="caution">
    <text evidence="2">The sequence shown here is derived from an EMBL/GenBank/DDBJ whole genome shotgun (WGS) entry which is preliminary data.</text>
</comment>
<reference evidence="2 3" key="1">
    <citation type="journal article" date="2019" name="Int. J. Syst. Evol. Microbiol.">
        <title>The Global Catalogue of Microorganisms (GCM) 10K type strain sequencing project: providing services to taxonomists for standard genome sequencing and annotation.</title>
        <authorList>
            <consortium name="The Broad Institute Genomics Platform"/>
            <consortium name="The Broad Institute Genome Sequencing Center for Infectious Disease"/>
            <person name="Wu L."/>
            <person name="Ma J."/>
        </authorList>
    </citation>
    <scope>NUCLEOTIDE SEQUENCE [LARGE SCALE GENOMIC DNA]</scope>
    <source>
        <strain evidence="2 3">NBRC 111368</strain>
    </source>
</reference>
<feature type="transmembrane region" description="Helical" evidence="1">
    <location>
        <begin position="198"/>
        <end position="221"/>
    </location>
</feature>
<feature type="transmembrane region" description="Helical" evidence="1">
    <location>
        <begin position="81"/>
        <end position="103"/>
    </location>
</feature>
<gene>
    <name evidence="2" type="ORF">ACFQE1_01405</name>
</gene>
<proteinExistence type="predicted"/>
<name>A0ABD5RWE7_9EURY</name>
<dbReference type="Pfam" id="PF12679">
    <property type="entry name" value="ABC2_membrane_2"/>
    <property type="match status" value="1"/>
</dbReference>
<protein>
    <submittedName>
        <fullName evidence="2">ABC transporter permease</fullName>
    </submittedName>
</protein>
<organism evidence="2 3">
    <name type="scientific">Halobium palmae</name>
    <dbReference type="NCBI Taxonomy" id="1776492"/>
    <lineage>
        <taxon>Archaea</taxon>
        <taxon>Methanobacteriati</taxon>
        <taxon>Methanobacteriota</taxon>
        <taxon>Stenosarchaea group</taxon>
        <taxon>Halobacteria</taxon>
        <taxon>Halobacteriales</taxon>
        <taxon>Haloferacaceae</taxon>
        <taxon>Halobium</taxon>
    </lineage>
</organism>
<keyword evidence="1" id="KW-1133">Transmembrane helix</keyword>
<evidence type="ECO:0000256" key="1">
    <source>
        <dbReference type="SAM" id="Phobius"/>
    </source>
</evidence>
<feature type="transmembrane region" description="Helical" evidence="1">
    <location>
        <begin position="51"/>
        <end position="69"/>
    </location>
</feature>
<evidence type="ECO:0000313" key="3">
    <source>
        <dbReference type="Proteomes" id="UP001596328"/>
    </source>
</evidence>
<dbReference type="EMBL" id="JBHSWU010000003">
    <property type="protein sequence ID" value="MFC6723067.1"/>
    <property type="molecule type" value="Genomic_DNA"/>
</dbReference>
<keyword evidence="1" id="KW-0812">Transmembrane</keyword>
<accession>A0ABD5RWE7</accession>